<accession>A0ABU1QRH1</accession>
<proteinExistence type="predicted"/>
<reference evidence="1 2" key="1">
    <citation type="submission" date="2023-07" db="EMBL/GenBank/DDBJ databases">
        <title>Sorghum-associated microbial communities from plants grown in Nebraska, USA.</title>
        <authorList>
            <person name="Schachtman D."/>
        </authorList>
    </citation>
    <scope>NUCLEOTIDE SEQUENCE [LARGE SCALE GENOMIC DNA]</scope>
    <source>
        <strain evidence="1 2">BE57</strain>
    </source>
</reference>
<gene>
    <name evidence="1" type="ORF">J2W84_000770</name>
</gene>
<dbReference type="EMBL" id="JAVDTI010000001">
    <property type="protein sequence ID" value="MDR6803733.1"/>
    <property type="molecule type" value="Genomic_DNA"/>
</dbReference>
<evidence type="ECO:0000313" key="2">
    <source>
        <dbReference type="Proteomes" id="UP001264980"/>
    </source>
</evidence>
<evidence type="ECO:0000313" key="1">
    <source>
        <dbReference type="EMBL" id="MDR6803733.1"/>
    </source>
</evidence>
<protein>
    <submittedName>
        <fullName evidence="1">mRNA interferase HigB</fullName>
        <ecNumber evidence="1">3.1.-.-</ecNumber>
    </submittedName>
</protein>
<dbReference type="InterPro" id="IPR018669">
    <property type="entry name" value="Toxin_HigB"/>
</dbReference>
<keyword evidence="1" id="KW-0378">Hydrolase</keyword>
<keyword evidence="2" id="KW-1185">Reference proteome</keyword>
<dbReference type="RefSeq" id="WP_309981139.1">
    <property type="nucleotide sequence ID" value="NZ_JAVDTI010000001.1"/>
</dbReference>
<dbReference type="Pfam" id="PF09907">
    <property type="entry name" value="HigB_toxin"/>
    <property type="match status" value="1"/>
</dbReference>
<dbReference type="GO" id="GO:0016787">
    <property type="term" value="F:hydrolase activity"/>
    <property type="evidence" value="ECO:0007669"/>
    <property type="project" value="UniProtKB-KW"/>
</dbReference>
<name>A0ABU1QRH1_9BACT</name>
<organism evidence="1 2">
    <name type="scientific">Dyadobacter fermentans</name>
    <dbReference type="NCBI Taxonomy" id="94254"/>
    <lineage>
        <taxon>Bacteria</taxon>
        <taxon>Pseudomonadati</taxon>
        <taxon>Bacteroidota</taxon>
        <taxon>Cytophagia</taxon>
        <taxon>Cytophagales</taxon>
        <taxon>Spirosomataceae</taxon>
        <taxon>Dyadobacter</taxon>
    </lineage>
</organism>
<dbReference type="Proteomes" id="UP001264980">
    <property type="component" value="Unassembled WGS sequence"/>
</dbReference>
<dbReference type="EC" id="3.1.-.-" evidence="1"/>
<sequence length="113" mass="13353">MVIEGKRILERLIRKNRGNSRLAKAVDQLIKDLRTSSVDDIGDLLKIRHDADRVHSKGLYFFNLHIHRTLVFIELEKDQAEILWAGTHEEYVRVFKNNTNTIEKWLRANTSWN</sequence>
<comment type="caution">
    <text evidence="1">The sequence shown here is derived from an EMBL/GenBank/DDBJ whole genome shotgun (WGS) entry which is preliminary data.</text>
</comment>